<dbReference type="PANTHER" id="PTHR24174">
    <property type="entry name" value="ANKYRIN REPEAT AND STERILE ALPHA MOTIF DOMAIN-CONTAINING PROTEIN 1"/>
    <property type="match status" value="1"/>
</dbReference>
<dbReference type="InterPro" id="IPR033635">
    <property type="entry name" value="ANKS1/Caskin"/>
</dbReference>
<dbReference type="Gene3D" id="1.25.40.20">
    <property type="entry name" value="Ankyrin repeat-containing domain"/>
    <property type="match status" value="3"/>
</dbReference>
<gene>
    <name evidence="5" type="ORF">SteCoe_16072</name>
</gene>
<sequence>MENASEDIQRACRLGELFLLKEALLKCPDMINEKDPKLGWTGLYRSVICGHFETSLYMLESGADPNIKTKMGDTALHQAADNRLYKLAELLIKYKADPDIQQNDGETPLHLSCFKGDFDMVKILLEAKANPNIQNYTFGKTPTHYAVDYSYANITSLLIQNGASLEIKDKHGKTAKDISRNSEIQNLFGNNSFYVPSPEPSYIIENATLEKPSIGIVSPILSRCNSDISYTSDCRSVEIHVKQLEVIHKKIREKVRASVDTAKIYVPSHNASSIFEPDAEKTAFDMFIGKDKIISFGGTERNPELYNWLIKIKLEEIYGLLISAGYDDLSQLTYQMASSMPITENSLAEIGIHKQGYRKRLLIALDTLVSKENLYRSQGKNPFTCCTANAPSNLWVLNVPTLETWLETLNLKDMLYKFTQNGYEDLEDMITVMNTAWEITAEDLKEIGIDKPGYRHRILSKLKEDSQSLPIPSYKKREVLIERNTNSSVCESCVLF</sequence>
<dbReference type="PROSITE" id="PS50105">
    <property type="entry name" value="SAM_DOMAIN"/>
    <property type="match status" value="2"/>
</dbReference>
<protein>
    <recommendedName>
        <fullName evidence="4">SAM domain-containing protein</fullName>
    </recommendedName>
</protein>
<dbReference type="EMBL" id="MPUH01000316">
    <property type="protein sequence ID" value="OMJ83090.1"/>
    <property type="molecule type" value="Genomic_DNA"/>
</dbReference>
<dbReference type="GO" id="GO:0005829">
    <property type="term" value="C:cytosol"/>
    <property type="evidence" value="ECO:0007669"/>
    <property type="project" value="TreeGrafter"/>
</dbReference>
<proteinExistence type="predicted"/>
<dbReference type="Pfam" id="PF12796">
    <property type="entry name" value="Ank_2"/>
    <property type="match status" value="1"/>
</dbReference>
<dbReference type="InterPro" id="IPR036770">
    <property type="entry name" value="Ankyrin_rpt-contain_sf"/>
</dbReference>
<dbReference type="Proteomes" id="UP000187209">
    <property type="component" value="Unassembled WGS sequence"/>
</dbReference>
<dbReference type="SMART" id="SM00248">
    <property type="entry name" value="ANK"/>
    <property type="match status" value="4"/>
</dbReference>
<evidence type="ECO:0000313" key="5">
    <source>
        <dbReference type="EMBL" id="OMJ83090.1"/>
    </source>
</evidence>
<evidence type="ECO:0000313" key="6">
    <source>
        <dbReference type="Proteomes" id="UP000187209"/>
    </source>
</evidence>
<accession>A0A1R2C288</accession>
<dbReference type="PANTHER" id="PTHR24174:SF1">
    <property type="entry name" value="IP14385P"/>
    <property type="match status" value="1"/>
</dbReference>
<dbReference type="InterPro" id="IPR002110">
    <property type="entry name" value="Ankyrin_rpt"/>
</dbReference>
<dbReference type="Pfam" id="PF07647">
    <property type="entry name" value="SAM_2"/>
    <property type="match status" value="1"/>
</dbReference>
<dbReference type="Gene3D" id="1.10.150.50">
    <property type="entry name" value="Transcription Factor, Ets-1"/>
    <property type="match status" value="2"/>
</dbReference>
<dbReference type="AlphaFoldDB" id="A0A1R2C288"/>
<dbReference type="SMART" id="SM00454">
    <property type="entry name" value="SAM"/>
    <property type="match status" value="2"/>
</dbReference>
<keyword evidence="6" id="KW-1185">Reference proteome</keyword>
<feature type="repeat" description="ANK" evidence="3">
    <location>
        <begin position="104"/>
        <end position="136"/>
    </location>
</feature>
<evidence type="ECO:0000259" key="4">
    <source>
        <dbReference type="PROSITE" id="PS50105"/>
    </source>
</evidence>
<dbReference type="SUPFAM" id="SSF47769">
    <property type="entry name" value="SAM/Pointed domain"/>
    <property type="match status" value="2"/>
</dbReference>
<dbReference type="InterPro" id="IPR001660">
    <property type="entry name" value="SAM"/>
</dbReference>
<evidence type="ECO:0000256" key="1">
    <source>
        <dbReference type="ARBA" id="ARBA00022737"/>
    </source>
</evidence>
<dbReference type="PROSITE" id="PS50088">
    <property type="entry name" value="ANK_REPEAT"/>
    <property type="match status" value="3"/>
</dbReference>
<reference evidence="5 6" key="1">
    <citation type="submission" date="2016-11" db="EMBL/GenBank/DDBJ databases">
        <title>The macronuclear genome of Stentor coeruleus: a giant cell with tiny introns.</title>
        <authorList>
            <person name="Slabodnick M."/>
            <person name="Ruby J.G."/>
            <person name="Reiff S.B."/>
            <person name="Swart E.C."/>
            <person name="Gosai S."/>
            <person name="Prabakaran S."/>
            <person name="Witkowska E."/>
            <person name="Larue G.E."/>
            <person name="Fisher S."/>
            <person name="Freeman R.M."/>
            <person name="Gunawardena J."/>
            <person name="Chu W."/>
            <person name="Stover N.A."/>
            <person name="Gregory B.D."/>
            <person name="Nowacki M."/>
            <person name="Derisi J."/>
            <person name="Roy S.W."/>
            <person name="Marshall W.F."/>
            <person name="Sood P."/>
        </authorList>
    </citation>
    <scope>NUCLEOTIDE SEQUENCE [LARGE SCALE GENOMIC DNA]</scope>
    <source>
        <strain evidence="5">WM001</strain>
    </source>
</reference>
<dbReference type="OrthoDB" id="539213at2759"/>
<evidence type="ECO:0000256" key="2">
    <source>
        <dbReference type="ARBA" id="ARBA00023043"/>
    </source>
</evidence>
<comment type="caution">
    <text evidence="5">The sequence shown here is derived from an EMBL/GenBank/DDBJ whole genome shotgun (WGS) entry which is preliminary data.</text>
</comment>
<dbReference type="InterPro" id="IPR013761">
    <property type="entry name" value="SAM/pointed_sf"/>
</dbReference>
<evidence type="ECO:0000256" key="3">
    <source>
        <dbReference type="PROSITE-ProRule" id="PRU00023"/>
    </source>
</evidence>
<name>A0A1R2C288_9CILI</name>
<dbReference type="PROSITE" id="PS50297">
    <property type="entry name" value="ANK_REP_REGION"/>
    <property type="match status" value="3"/>
</dbReference>
<feature type="domain" description="SAM" evidence="4">
    <location>
        <begin position="397"/>
        <end position="468"/>
    </location>
</feature>
<keyword evidence="2 3" id="KW-0040">ANK repeat</keyword>
<organism evidence="5 6">
    <name type="scientific">Stentor coeruleus</name>
    <dbReference type="NCBI Taxonomy" id="5963"/>
    <lineage>
        <taxon>Eukaryota</taxon>
        <taxon>Sar</taxon>
        <taxon>Alveolata</taxon>
        <taxon>Ciliophora</taxon>
        <taxon>Postciliodesmatophora</taxon>
        <taxon>Heterotrichea</taxon>
        <taxon>Heterotrichida</taxon>
        <taxon>Stentoridae</taxon>
        <taxon>Stentor</taxon>
    </lineage>
</organism>
<dbReference type="SUPFAM" id="SSF48403">
    <property type="entry name" value="Ankyrin repeat"/>
    <property type="match status" value="1"/>
</dbReference>
<feature type="repeat" description="ANK" evidence="3">
    <location>
        <begin position="138"/>
        <end position="170"/>
    </location>
</feature>
<feature type="domain" description="SAM" evidence="4">
    <location>
        <begin position="300"/>
        <end position="371"/>
    </location>
</feature>
<feature type="repeat" description="ANK" evidence="3">
    <location>
        <begin position="71"/>
        <end position="103"/>
    </location>
</feature>
<keyword evidence="1" id="KW-0677">Repeat</keyword>